<dbReference type="RefSeq" id="WP_066776407.1">
    <property type="nucleotide sequence ID" value="NZ_CBCSFE010000002.1"/>
</dbReference>
<proteinExistence type="predicted"/>
<evidence type="ECO:0000313" key="5">
    <source>
        <dbReference type="Proteomes" id="UP000286095"/>
    </source>
</evidence>
<dbReference type="KEGG" id="chw:A2J15_001185"/>
<keyword evidence="1" id="KW-0472">Membrane</keyword>
<evidence type="ECO:0000313" key="4">
    <source>
        <dbReference type="Proteomes" id="UP000093205"/>
    </source>
</evidence>
<sequence length="68" mass="7977">MNNVIMMMIGVSILMFFVILGTLLWGIKNKQFDDDYKFTSLNDDEDALHDAIILEKRKKELLDKKRLS</sequence>
<dbReference type="Proteomes" id="UP000093205">
    <property type="component" value="Chromosome"/>
</dbReference>
<feature type="transmembrane region" description="Helical" evidence="1">
    <location>
        <begin position="6"/>
        <end position="27"/>
    </location>
</feature>
<dbReference type="EMBL" id="CP031611">
    <property type="protein sequence ID" value="AXP08361.1"/>
    <property type="molecule type" value="Genomic_DNA"/>
</dbReference>
<dbReference type="NCBIfam" id="TIGR00847">
    <property type="entry name" value="ccoS"/>
    <property type="match status" value="1"/>
</dbReference>
<dbReference type="STRING" id="1813019.A2J15_00775"/>
<dbReference type="GeneID" id="44004116"/>
<evidence type="ECO:0000256" key="1">
    <source>
        <dbReference type="SAM" id="Phobius"/>
    </source>
</evidence>
<dbReference type="Proteomes" id="UP000286095">
    <property type="component" value="Unassembled WGS sequence"/>
</dbReference>
<accession>A0A424YZD9</accession>
<keyword evidence="1" id="KW-1133">Transmembrane helix</keyword>
<name>A0A424YZD9_9BACT</name>
<dbReference type="OrthoDB" id="5356320at2"/>
<dbReference type="Pfam" id="PF03597">
    <property type="entry name" value="FixS"/>
    <property type="match status" value="1"/>
</dbReference>
<reference evidence="4 5" key="1">
    <citation type="submission" date="2018-08" db="EMBL/GenBank/DDBJ databases">
        <title>Survival mechanisms of Campylobacter hepaticus identified by genomic analysis and comparative transcriptomic analysis of in vivo and in vitro derived bacteria.</title>
        <authorList>
            <person name="Van T.T.H."/>
            <person name="Moore R.J."/>
        </authorList>
    </citation>
    <scope>NUCLEOTIDE SEQUENCE [LARGE SCALE GENOMIC DNA]</scope>
    <source>
        <strain evidence="3 5">54L</strain>
        <strain evidence="2 4">HV10</strain>
    </source>
</reference>
<organism evidence="3 5">
    <name type="scientific">Campylobacter hepaticus</name>
    <dbReference type="NCBI Taxonomy" id="1813019"/>
    <lineage>
        <taxon>Bacteria</taxon>
        <taxon>Pseudomonadati</taxon>
        <taxon>Campylobacterota</taxon>
        <taxon>Epsilonproteobacteria</taxon>
        <taxon>Campylobacterales</taxon>
        <taxon>Campylobacteraceae</taxon>
        <taxon>Campylobacter</taxon>
    </lineage>
</organism>
<dbReference type="InterPro" id="IPR004714">
    <property type="entry name" value="Cyt_oxidase_maturation_cbb3"/>
</dbReference>
<keyword evidence="1" id="KW-0812">Transmembrane</keyword>
<dbReference type="EMBL" id="QURW01000015">
    <property type="protein sequence ID" value="RQD86725.1"/>
    <property type="molecule type" value="Genomic_DNA"/>
</dbReference>
<keyword evidence="4" id="KW-1185">Reference proteome</keyword>
<dbReference type="AlphaFoldDB" id="A0A424YZD9"/>
<evidence type="ECO:0000313" key="2">
    <source>
        <dbReference type="EMBL" id="AXP08361.1"/>
    </source>
</evidence>
<evidence type="ECO:0000313" key="3">
    <source>
        <dbReference type="EMBL" id="RQD86725.1"/>
    </source>
</evidence>
<protein>
    <submittedName>
        <fullName evidence="3">Cbb3-type cytochrome oxidase assembly protein CcoS</fullName>
    </submittedName>
</protein>
<gene>
    <name evidence="3" type="primary">ccoS</name>
    <name evidence="2" type="ORF">A2J15_001185</name>
    <name evidence="3" type="ORF">DZD40_06145</name>
</gene>